<gene>
    <name evidence="1" type="ORF">EWV45_03695</name>
</gene>
<organism evidence="1 2">
    <name type="scientific">Microcystis flos-aquae Mf_QC_C_20070823_S10D</name>
    <dbReference type="NCBI Taxonomy" id="2486236"/>
    <lineage>
        <taxon>Bacteria</taxon>
        <taxon>Bacillati</taxon>
        <taxon>Cyanobacteriota</taxon>
        <taxon>Cyanophyceae</taxon>
        <taxon>Oscillatoriophycideae</taxon>
        <taxon>Chroococcales</taxon>
        <taxon>Microcystaceae</taxon>
        <taxon>Microcystis</taxon>
    </lineage>
</organism>
<dbReference type="Proteomes" id="UP000315868">
    <property type="component" value="Unassembled WGS sequence"/>
</dbReference>
<evidence type="ECO:0000313" key="2">
    <source>
        <dbReference type="Proteomes" id="UP000315868"/>
    </source>
</evidence>
<sequence>MATKSHYFVQWVADFQNDLVCLPAELQARWSKYQKLLAIDPYQTLGWPSHHLIGKLQGCRAMEIDWNIVS</sequence>
<name>A0A552L536_9CHRO</name>
<dbReference type="EMBL" id="SFAM01000025">
    <property type="protein sequence ID" value="TRV15259.1"/>
    <property type="molecule type" value="Genomic_DNA"/>
</dbReference>
<evidence type="ECO:0000313" key="1">
    <source>
        <dbReference type="EMBL" id="TRV15259.1"/>
    </source>
</evidence>
<dbReference type="AlphaFoldDB" id="A0A552L536"/>
<protein>
    <submittedName>
        <fullName evidence="1">Uncharacterized protein</fullName>
    </submittedName>
</protein>
<comment type="caution">
    <text evidence="1">The sequence shown here is derived from an EMBL/GenBank/DDBJ whole genome shotgun (WGS) entry which is preliminary data.</text>
</comment>
<reference evidence="1 2" key="1">
    <citation type="submission" date="2019-01" db="EMBL/GenBank/DDBJ databases">
        <title>Coherence of Microcystis species and biogeography revealed through population genomics.</title>
        <authorList>
            <person name="Perez-Carrascal O.M."/>
            <person name="Terrat Y."/>
            <person name="Giani A."/>
            <person name="Fortin N."/>
            <person name="Tromas N."/>
            <person name="Shapiro B.J."/>
        </authorList>
    </citation>
    <scope>NUCLEOTIDE SEQUENCE [LARGE SCALE GENOMIC DNA]</scope>
    <source>
        <strain evidence="1">Mf_QC_C_20070823_S10D</strain>
    </source>
</reference>
<accession>A0A552L536</accession>
<proteinExistence type="predicted"/>